<sequence>MFVKNFDSIKRKTILVDDGLKTFLTQHGYSPVSKQKEKWVYISNDDILSLITKSEGGDKKNER</sequence>
<reference evidence="1" key="1">
    <citation type="journal article" date="2021" name="Proc. Natl. Acad. Sci. U.S.A.">
        <title>A Catalog of Tens of Thousands of Viruses from Human Metagenomes Reveals Hidden Associations with Chronic Diseases.</title>
        <authorList>
            <person name="Tisza M.J."/>
            <person name="Buck C.B."/>
        </authorList>
    </citation>
    <scope>NUCLEOTIDE SEQUENCE</scope>
    <source>
        <strain evidence="1">Ctr2f5</strain>
    </source>
</reference>
<dbReference type="EMBL" id="BK015639">
    <property type="protein sequence ID" value="DAE17351.1"/>
    <property type="molecule type" value="Genomic_DNA"/>
</dbReference>
<evidence type="ECO:0000313" key="1">
    <source>
        <dbReference type="EMBL" id="DAE17351.1"/>
    </source>
</evidence>
<accession>A0A8S5QDL9</accession>
<name>A0A8S5QDL9_9CAUD</name>
<protein>
    <submittedName>
        <fullName evidence="1">Uncharacterized protein</fullName>
    </submittedName>
</protein>
<organism evidence="1">
    <name type="scientific">Siphoviridae sp. ctr2f5</name>
    <dbReference type="NCBI Taxonomy" id="2825684"/>
    <lineage>
        <taxon>Viruses</taxon>
        <taxon>Duplodnaviria</taxon>
        <taxon>Heunggongvirae</taxon>
        <taxon>Uroviricota</taxon>
        <taxon>Caudoviricetes</taxon>
    </lineage>
</organism>
<proteinExistence type="predicted"/>